<evidence type="ECO:0000313" key="4">
    <source>
        <dbReference type="EMBL" id="GEP94566.1"/>
    </source>
</evidence>
<dbReference type="PROSITE" id="PS50293">
    <property type="entry name" value="TPR_REGION"/>
    <property type="match status" value="1"/>
</dbReference>
<dbReference type="PROSITE" id="PS50005">
    <property type="entry name" value="TPR"/>
    <property type="match status" value="1"/>
</dbReference>
<dbReference type="Gene3D" id="1.25.40.10">
    <property type="entry name" value="Tetratricopeptide repeat domain"/>
    <property type="match status" value="2"/>
</dbReference>
<dbReference type="PANTHER" id="PTHR44858:SF1">
    <property type="entry name" value="UDP-N-ACETYLGLUCOSAMINE--PEPTIDE N-ACETYLGLUCOSAMINYLTRANSFERASE SPINDLY-RELATED"/>
    <property type="match status" value="1"/>
</dbReference>
<reference evidence="4 5" key="1">
    <citation type="submission" date="2019-07" db="EMBL/GenBank/DDBJ databases">
        <title>Whole genome shotgun sequence of Chitinophaga cymbidii NBRC 109752.</title>
        <authorList>
            <person name="Hosoyama A."/>
            <person name="Uohara A."/>
            <person name="Ohji S."/>
            <person name="Ichikawa N."/>
        </authorList>
    </citation>
    <scope>NUCLEOTIDE SEQUENCE [LARGE SCALE GENOMIC DNA]</scope>
    <source>
        <strain evidence="4 5">NBRC 109752</strain>
    </source>
</reference>
<sequence>MSPLLVFTIILTSFGCKSAGDYLNEANNLSEKGKYQEAILLLDKAIEKDSKYVGAYINRGADKSALGDYTGAIHDYQKALSIDPDNTLALFNTGNDYKRQEDYRTSIKYYNKAFDSKGGPVLYFDARPNDFVDLTEFDVEGCAIHFERGISYFYIDSLQHAFNDLHASISQNYMIGDCHYWIGFVYLKTGQPDLACESFLKSKQLGNKDAEQELKRYCGK</sequence>
<evidence type="ECO:0000256" key="2">
    <source>
        <dbReference type="ARBA" id="ARBA00022803"/>
    </source>
</evidence>
<feature type="repeat" description="TPR" evidence="3">
    <location>
        <begin position="53"/>
        <end position="86"/>
    </location>
</feature>
<proteinExistence type="predicted"/>
<dbReference type="SUPFAM" id="SSF48452">
    <property type="entry name" value="TPR-like"/>
    <property type="match status" value="2"/>
</dbReference>
<dbReference type="PANTHER" id="PTHR44858">
    <property type="entry name" value="TETRATRICOPEPTIDE REPEAT PROTEIN 6"/>
    <property type="match status" value="1"/>
</dbReference>
<gene>
    <name evidence="4" type="ORF">CCY01nite_08260</name>
</gene>
<dbReference type="Pfam" id="PF13414">
    <property type="entry name" value="TPR_11"/>
    <property type="match status" value="1"/>
</dbReference>
<dbReference type="Pfam" id="PF13181">
    <property type="entry name" value="TPR_8"/>
    <property type="match status" value="1"/>
</dbReference>
<evidence type="ECO:0000313" key="5">
    <source>
        <dbReference type="Proteomes" id="UP000321436"/>
    </source>
</evidence>
<evidence type="ECO:0000256" key="1">
    <source>
        <dbReference type="ARBA" id="ARBA00022737"/>
    </source>
</evidence>
<dbReference type="InterPro" id="IPR011990">
    <property type="entry name" value="TPR-like_helical_dom_sf"/>
</dbReference>
<protein>
    <submittedName>
        <fullName evidence="4">Uncharacterized protein</fullName>
    </submittedName>
</protein>
<dbReference type="AlphaFoldDB" id="A0A512RFS7"/>
<organism evidence="4 5">
    <name type="scientific">Chitinophaga cymbidii</name>
    <dbReference type="NCBI Taxonomy" id="1096750"/>
    <lineage>
        <taxon>Bacteria</taxon>
        <taxon>Pseudomonadati</taxon>
        <taxon>Bacteroidota</taxon>
        <taxon>Chitinophagia</taxon>
        <taxon>Chitinophagales</taxon>
        <taxon>Chitinophagaceae</taxon>
        <taxon>Chitinophaga</taxon>
    </lineage>
</organism>
<name>A0A512RFS7_9BACT</name>
<dbReference type="InterPro" id="IPR019734">
    <property type="entry name" value="TPR_rpt"/>
</dbReference>
<keyword evidence="1" id="KW-0677">Repeat</keyword>
<dbReference type="Proteomes" id="UP000321436">
    <property type="component" value="Unassembled WGS sequence"/>
</dbReference>
<dbReference type="InterPro" id="IPR050498">
    <property type="entry name" value="Ycf3"/>
</dbReference>
<keyword evidence="5" id="KW-1185">Reference proteome</keyword>
<evidence type="ECO:0000256" key="3">
    <source>
        <dbReference type="PROSITE-ProRule" id="PRU00339"/>
    </source>
</evidence>
<dbReference type="SMART" id="SM00028">
    <property type="entry name" value="TPR"/>
    <property type="match status" value="5"/>
</dbReference>
<dbReference type="EMBL" id="BKAU01000001">
    <property type="protein sequence ID" value="GEP94566.1"/>
    <property type="molecule type" value="Genomic_DNA"/>
</dbReference>
<keyword evidence="2 3" id="KW-0802">TPR repeat</keyword>
<comment type="caution">
    <text evidence="4">The sequence shown here is derived from an EMBL/GenBank/DDBJ whole genome shotgun (WGS) entry which is preliminary data.</text>
</comment>
<accession>A0A512RFS7</accession>